<dbReference type="PROSITE" id="PS51192">
    <property type="entry name" value="HELICASE_ATP_BIND_1"/>
    <property type="match status" value="1"/>
</dbReference>
<dbReference type="GO" id="GO:0016787">
    <property type="term" value="F:hydrolase activity"/>
    <property type="evidence" value="ECO:0007669"/>
    <property type="project" value="UniProtKB-KW"/>
</dbReference>
<dbReference type="InterPro" id="IPR038718">
    <property type="entry name" value="SNF2-like_sf"/>
</dbReference>
<keyword evidence="7" id="KW-0067">ATP-binding</keyword>
<dbReference type="CDD" id="cd18793">
    <property type="entry name" value="SF2_C_SNF"/>
    <property type="match status" value="1"/>
</dbReference>
<feature type="region of interest" description="Disordered" evidence="8">
    <location>
        <begin position="168"/>
        <end position="315"/>
    </location>
</feature>
<dbReference type="Gene3D" id="3.40.50.10810">
    <property type="entry name" value="Tandem AAA-ATPase domain"/>
    <property type="match status" value="1"/>
</dbReference>
<dbReference type="GO" id="GO:0008094">
    <property type="term" value="F:ATP-dependent activity, acting on DNA"/>
    <property type="evidence" value="ECO:0007669"/>
    <property type="project" value="TreeGrafter"/>
</dbReference>
<dbReference type="PANTHER" id="PTHR45626">
    <property type="entry name" value="TRANSCRIPTION TERMINATION FACTOR 2-RELATED"/>
    <property type="match status" value="1"/>
</dbReference>
<feature type="compositionally biased region" description="Acidic residues" evidence="8">
    <location>
        <begin position="203"/>
        <end position="213"/>
    </location>
</feature>
<evidence type="ECO:0000313" key="12">
    <source>
        <dbReference type="Proteomes" id="UP000799291"/>
    </source>
</evidence>
<dbReference type="InterPro" id="IPR050628">
    <property type="entry name" value="SNF2_RAD54_helicase_TF"/>
</dbReference>
<protein>
    <submittedName>
        <fullName evidence="11">Uncharacterized protein</fullName>
    </submittedName>
</protein>
<feature type="compositionally biased region" description="Low complexity" evidence="8">
    <location>
        <begin position="285"/>
        <end position="294"/>
    </location>
</feature>
<keyword evidence="2" id="KW-0547">Nucleotide-binding</keyword>
<dbReference type="Pfam" id="PF00271">
    <property type="entry name" value="Helicase_C"/>
    <property type="match status" value="1"/>
</dbReference>
<sequence length="1165" mass="131427">MEDVQPGTALEQHEEEQSSTAQFQDEESSLFIPEVREATLPPPQTTSSRILPLLTPPPRPTARPLSTFAKIRSLQQKIQKSKAAANKPQYPYRPMPDEETYLEAAQAFGVGLHGSGIPQTMEGFDSEDKIAAAEYQKQKGKYDQIRLENNGKLSFREDVEWMKIEQKEKARREKRKRDMQKVKEDNEPDLFPDIHGLGINHEELEDDIVDLDPSDLSGRRKRPAMPRKPEKNISIQEAELQSMRVALDAEPDLPRKKRKGSHDTQEQSSAPSSARSRGRAKGSRSKTTGRPSRGPSGGTGKRVRKSAKKRKETEVAVRQATSLFIANVFQQQAEEDAPEEPSFRSRNKQDALKELIASVPTDALKAAAKGDTVALMNATKDFDGRSSVKADGNGMWRVKGMLTSLKAYQIMGTAFMRRRENAPEEPKGGLLADQMGLGKTLMMLANIVNGHSDKHPNCKTTLLIASQALITQWSREIELHTNAGFRVMKYTASSRIDSNCAEGILKSHDIILTTYTEIMKSYPRNEPPIDCQTAEQKIAWWKTTYDTERGALHRMMFYRVVLDEAQAIKNHTSRTSIACRALMAKHKWALSGTPILNSLTELYPYFKFLGVPHTGSFKIFKHNYCATGNAENQERLLVRLSQFMIRRTHGDILFGAPILKLPRADQMTYWCEFNPVERSIYDIVRQRFAKHINMWAKKGELEKSYSNALVMLLRLRQLTAHVLMLQYVMQDLLEREDIEQIRDVISNAAGDSTTTSGRTILAIRKQLDDLTAKEKKRAAANNSKSTVLDDEDDLIAENDVLDEEDAPLGDEDGSNRGNRCATGAQFGNIPYNFKPFLGTLTTGDGWKTKKQRSQCGSCGQSPPIEPWQTSCGHLLCNQCYEEASMLSAEEGKHYSTCNGCGKIFAYARRLSGDDLPEIMGPETRAKRRRHNKEREKIEQQDISDDWLNLGGPEGVLPSAKTIAIKAQILNWLKENPSVKIIIYTQFLAMIRILAKMCQEEGWETEQYHGKLSFGARDKAIGHFADNPNVRVLLASLRCGGLGLNLTMASRVIVIDPWWNSAAEQQAFCRVFRFGQRETTFLTKFCVRNTVDERLIQMQEKKQKEIDEVMEDKNKTATNMSVRDLMRLFGNIQEDSNGTPFIVVDNPSNMGGFRADRDDEGYADDH</sequence>
<dbReference type="Proteomes" id="UP000799291">
    <property type="component" value="Unassembled WGS sequence"/>
</dbReference>
<dbReference type="SMART" id="SM00490">
    <property type="entry name" value="HELICc"/>
    <property type="match status" value="1"/>
</dbReference>
<dbReference type="CDD" id="cd18008">
    <property type="entry name" value="DEXDc_SHPRH-like"/>
    <property type="match status" value="1"/>
</dbReference>
<dbReference type="EMBL" id="MU005588">
    <property type="protein sequence ID" value="KAF2682087.1"/>
    <property type="molecule type" value="Genomic_DNA"/>
</dbReference>
<evidence type="ECO:0000256" key="4">
    <source>
        <dbReference type="ARBA" id="ARBA00022801"/>
    </source>
</evidence>
<dbReference type="SUPFAM" id="SSF52540">
    <property type="entry name" value="P-loop containing nucleoside triphosphate hydrolases"/>
    <property type="match status" value="2"/>
</dbReference>
<gene>
    <name evidence="11" type="ORF">K458DRAFT_370647</name>
</gene>
<feature type="domain" description="Helicase C-terminal" evidence="10">
    <location>
        <begin position="964"/>
        <end position="1125"/>
    </location>
</feature>
<reference evidence="11" key="1">
    <citation type="journal article" date="2020" name="Stud. Mycol.">
        <title>101 Dothideomycetes genomes: a test case for predicting lifestyles and emergence of pathogens.</title>
        <authorList>
            <person name="Haridas S."/>
            <person name="Albert R."/>
            <person name="Binder M."/>
            <person name="Bloem J."/>
            <person name="Labutti K."/>
            <person name="Salamov A."/>
            <person name="Andreopoulos B."/>
            <person name="Baker S."/>
            <person name="Barry K."/>
            <person name="Bills G."/>
            <person name="Bluhm B."/>
            <person name="Cannon C."/>
            <person name="Castanera R."/>
            <person name="Culley D."/>
            <person name="Daum C."/>
            <person name="Ezra D."/>
            <person name="Gonzalez J."/>
            <person name="Henrissat B."/>
            <person name="Kuo A."/>
            <person name="Liang C."/>
            <person name="Lipzen A."/>
            <person name="Lutzoni F."/>
            <person name="Magnuson J."/>
            <person name="Mondo S."/>
            <person name="Nolan M."/>
            <person name="Ohm R."/>
            <person name="Pangilinan J."/>
            <person name="Park H.-J."/>
            <person name="Ramirez L."/>
            <person name="Alfaro M."/>
            <person name="Sun H."/>
            <person name="Tritt A."/>
            <person name="Yoshinaga Y."/>
            <person name="Zwiers L.-H."/>
            <person name="Turgeon B."/>
            <person name="Goodwin S."/>
            <person name="Spatafora J."/>
            <person name="Crous P."/>
            <person name="Grigoriev I."/>
        </authorList>
    </citation>
    <scope>NUCLEOTIDE SEQUENCE</scope>
    <source>
        <strain evidence="11">CBS 122367</strain>
    </source>
</reference>
<evidence type="ECO:0000256" key="2">
    <source>
        <dbReference type="ARBA" id="ARBA00022741"/>
    </source>
</evidence>
<dbReference type="Pfam" id="PF00176">
    <property type="entry name" value="SNF2-rel_dom"/>
    <property type="match status" value="1"/>
</dbReference>
<evidence type="ECO:0000259" key="9">
    <source>
        <dbReference type="PROSITE" id="PS51192"/>
    </source>
</evidence>
<evidence type="ECO:0000256" key="6">
    <source>
        <dbReference type="ARBA" id="ARBA00022833"/>
    </source>
</evidence>
<dbReference type="InterPro" id="IPR014001">
    <property type="entry name" value="Helicase_ATP-bd"/>
</dbReference>
<accession>A0A6G1IV08</accession>
<keyword evidence="1" id="KW-0479">Metal-binding</keyword>
<dbReference type="GO" id="GO:0008270">
    <property type="term" value="F:zinc ion binding"/>
    <property type="evidence" value="ECO:0007669"/>
    <property type="project" value="UniProtKB-KW"/>
</dbReference>
<proteinExistence type="predicted"/>
<evidence type="ECO:0000256" key="1">
    <source>
        <dbReference type="ARBA" id="ARBA00022723"/>
    </source>
</evidence>
<evidence type="ECO:0000256" key="3">
    <source>
        <dbReference type="ARBA" id="ARBA00022771"/>
    </source>
</evidence>
<dbReference type="GO" id="GO:0005634">
    <property type="term" value="C:nucleus"/>
    <property type="evidence" value="ECO:0007669"/>
    <property type="project" value="TreeGrafter"/>
</dbReference>
<keyword evidence="5" id="KW-0347">Helicase</keyword>
<dbReference type="InterPro" id="IPR049730">
    <property type="entry name" value="SNF2/RAD54-like_C"/>
</dbReference>
<evidence type="ECO:0000256" key="5">
    <source>
        <dbReference type="ARBA" id="ARBA00022806"/>
    </source>
</evidence>
<dbReference type="GO" id="GO:0004386">
    <property type="term" value="F:helicase activity"/>
    <property type="evidence" value="ECO:0007669"/>
    <property type="project" value="UniProtKB-KW"/>
</dbReference>
<evidence type="ECO:0000259" key="10">
    <source>
        <dbReference type="PROSITE" id="PS51194"/>
    </source>
</evidence>
<dbReference type="InterPro" id="IPR027417">
    <property type="entry name" value="P-loop_NTPase"/>
</dbReference>
<keyword evidence="6" id="KW-0862">Zinc</keyword>
<dbReference type="SMART" id="SM00487">
    <property type="entry name" value="DEXDc"/>
    <property type="match status" value="1"/>
</dbReference>
<organism evidence="11 12">
    <name type="scientific">Lentithecium fluviatile CBS 122367</name>
    <dbReference type="NCBI Taxonomy" id="1168545"/>
    <lineage>
        <taxon>Eukaryota</taxon>
        <taxon>Fungi</taxon>
        <taxon>Dikarya</taxon>
        <taxon>Ascomycota</taxon>
        <taxon>Pezizomycotina</taxon>
        <taxon>Dothideomycetes</taxon>
        <taxon>Pleosporomycetidae</taxon>
        <taxon>Pleosporales</taxon>
        <taxon>Massarineae</taxon>
        <taxon>Lentitheciaceae</taxon>
        <taxon>Lentithecium</taxon>
    </lineage>
</organism>
<keyword evidence="4" id="KW-0378">Hydrolase</keyword>
<dbReference type="GO" id="GO:0005524">
    <property type="term" value="F:ATP binding"/>
    <property type="evidence" value="ECO:0007669"/>
    <property type="project" value="UniProtKB-KW"/>
</dbReference>
<dbReference type="GO" id="GO:0006281">
    <property type="term" value="P:DNA repair"/>
    <property type="evidence" value="ECO:0007669"/>
    <property type="project" value="TreeGrafter"/>
</dbReference>
<dbReference type="FunFam" id="3.40.50.300:FF:003823">
    <property type="entry name" value="SNF2 family helicase, putative"/>
    <property type="match status" value="1"/>
</dbReference>
<feature type="region of interest" description="Disordered" evidence="8">
    <location>
        <begin position="1"/>
        <end position="64"/>
    </location>
</feature>
<evidence type="ECO:0000256" key="7">
    <source>
        <dbReference type="ARBA" id="ARBA00022840"/>
    </source>
</evidence>
<name>A0A6G1IV08_9PLEO</name>
<keyword evidence="3" id="KW-0863">Zinc-finger</keyword>
<dbReference type="OrthoDB" id="448448at2759"/>
<dbReference type="PROSITE" id="PS00518">
    <property type="entry name" value="ZF_RING_1"/>
    <property type="match status" value="1"/>
</dbReference>
<feature type="compositionally biased region" description="Basic residues" evidence="8">
    <location>
        <begin position="301"/>
        <end position="310"/>
    </location>
</feature>
<keyword evidence="12" id="KW-1185">Reference proteome</keyword>
<evidence type="ECO:0000313" key="11">
    <source>
        <dbReference type="EMBL" id="KAF2682087.1"/>
    </source>
</evidence>
<feature type="domain" description="Helicase ATP-binding" evidence="9">
    <location>
        <begin position="420"/>
        <end position="612"/>
    </location>
</feature>
<dbReference type="PANTHER" id="PTHR45626:SF17">
    <property type="entry name" value="HELICASE-LIKE TRANSCRIPTION FACTOR"/>
    <property type="match status" value="1"/>
</dbReference>
<dbReference type="InterPro" id="IPR017907">
    <property type="entry name" value="Znf_RING_CS"/>
</dbReference>
<dbReference type="InterPro" id="IPR001650">
    <property type="entry name" value="Helicase_C-like"/>
</dbReference>
<evidence type="ECO:0000256" key="8">
    <source>
        <dbReference type="SAM" id="MobiDB-lite"/>
    </source>
</evidence>
<dbReference type="PROSITE" id="PS51194">
    <property type="entry name" value="HELICASE_CTER"/>
    <property type="match status" value="1"/>
</dbReference>
<dbReference type="InterPro" id="IPR000330">
    <property type="entry name" value="SNF2_N"/>
</dbReference>
<dbReference type="Gene3D" id="3.40.50.300">
    <property type="entry name" value="P-loop containing nucleotide triphosphate hydrolases"/>
    <property type="match status" value="1"/>
</dbReference>
<dbReference type="AlphaFoldDB" id="A0A6G1IV08"/>